<reference evidence="2 3" key="1">
    <citation type="journal article" date="2024" name="Chem. Sci.">
        <title>Discovery of megapolipeptins by genome mining of a Burkholderiales bacteria collection.</title>
        <authorList>
            <person name="Paulo B.S."/>
            <person name="Recchia M.J.J."/>
            <person name="Lee S."/>
            <person name="Fergusson C.H."/>
            <person name="Romanowski S.B."/>
            <person name="Hernandez A."/>
            <person name="Krull N."/>
            <person name="Liu D.Y."/>
            <person name="Cavanagh H."/>
            <person name="Bos A."/>
            <person name="Gray C.A."/>
            <person name="Murphy B.T."/>
            <person name="Linington R.G."/>
            <person name="Eustaquio A.S."/>
        </authorList>
    </citation>
    <scope>NUCLEOTIDE SEQUENCE [LARGE SCALE GENOMIC DNA]</scope>
    <source>
        <strain evidence="2 3">RL17-338-BIC-A</strain>
    </source>
</reference>
<name>A0ABW9E7Z5_9BURK</name>
<dbReference type="RefSeq" id="WP_408340789.1">
    <property type="nucleotide sequence ID" value="NZ_JAQQCF010000061.1"/>
</dbReference>
<proteinExistence type="predicted"/>
<dbReference type="Proteomes" id="UP001629432">
    <property type="component" value="Unassembled WGS sequence"/>
</dbReference>
<keyword evidence="3" id="KW-1185">Reference proteome</keyword>
<keyword evidence="1" id="KW-0472">Membrane</keyword>
<evidence type="ECO:0000256" key="1">
    <source>
        <dbReference type="SAM" id="Phobius"/>
    </source>
</evidence>
<sequence>MDKPVESRRGRIGRTYRNPRLSLLPVERENAADRRVADAAPVDDARRDETWNKAVTDVMGAWNLILGFVILGLLIVAIKQSA</sequence>
<organism evidence="2 3">
    <name type="scientific">Paraburkholderia metrosideri</name>
    <dbReference type="NCBI Taxonomy" id="580937"/>
    <lineage>
        <taxon>Bacteria</taxon>
        <taxon>Pseudomonadati</taxon>
        <taxon>Pseudomonadota</taxon>
        <taxon>Betaproteobacteria</taxon>
        <taxon>Burkholderiales</taxon>
        <taxon>Burkholderiaceae</taxon>
        <taxon>Paraburkholderia</taxon>
    </lineage>
</organism>
<protein>
    <submittedName>
        <fullName evidence="2">Uncharacterized protein</fullName>
    </submittedName>
</protein>
<keyword evidence="1" id="KW-1133">Transmembrane helix</keyword>
<accession>A0ABW9E7Z5</accession>
<comment type="caution">
    <text evidence="2">The sequence shown here is derived from an EMBL/GenBank/DDBJ whole genome shotgun (WGS) entry which is preliminary data.</text>
</comment>
<dbReference type="EMBL" id="JAQQCF010000061">
    <property type="protein sequence ID" value="MFM0642212.1"/>
    <property type="molecule type" value="Genomic_DNA"/>
</dbReference>
<evidence type="ECO:0000313" key="2">
    <source>
        <dbReference type="EMBL" id="MFM0642212.1"/>
    </source>
</evidence>
<keyword evidence="1" id="KW-0812">Transmembrane</keyword>
<feature type="transmembrane region" description="Helical" evidence="1">
    <location>
        <begin position="60"/>
        <end position="78"/>
    </location>
</feature>
<gene>
    <name evidence="2" type="ORF">PQQ63_36610</name>
</gene>
<evidence type="ECO:0000313" key="3">
    <source>
        <dbReference type="Proteomes" id="UP001629432"/>
    </source>
</evidence>